<dbReference type="SUPFAM" id="SSF56988">
    <property type="entry name" value="Anthrax protective antigen"/>
    <property type="match status" value="1"/>
</dbReference>
<gene>
    <name evidence="4" type="ORF">KDAU_63220</name>
</gene>
<dbReference type="Gene3D" id="2.60.40.10">
    <property type="entry name" value="Immunoglobulins"/>
    <property type="match status" value="1"/>
</dbReference>
<sequence length="843" mass="92379">MHAKVEKLLGQMTLSEKVSLLAGASMWNTVPIERLGIPSLKVSDGPNGARGSGDILMSANTNEGSAGVTSACFPVGISLAATWNPALIERVGQALGQEAKTKGARVLLAPTVNIHRSPLNGRNFECYSEDPYLSAKMAVAYIKGVQSEGVGATVKHFVCNDSEFQRNSISSEVGERALREIYLVPFKAAIQEAGSWLIMASYNKVNGTYASENPYTLTDILRKEWGFDGVAMSDWFGTQSTAPSVNAGLDLEMPGPAHWRGDKLLQAVKNGEVPESKIDESVARLLHLFIKVGLFEPHEDRPEQAIDRPEHRALIREAGAEGCVLLKNEHAILPLQPDRLKSIAIIGPNARTARMMGGGSAFVNAHYSVAPYDAIVARVGDQLTIEDETDFPSHNLLPLFNKELFSSTNSQQESGFDIEYFQAPDFTNQIDETAHITSSEITWFGSVASNIDPRHFSARLSGHIRPQKTGPYTFGLASAGLSKLYIDGHELVNNWDQQVPGQTYFGMGSTEATAPIELTAGQEYTLTVEYAKDDEKVPIAAVRIGVLPPTSTTALDRAIELATRSDVALVFAGLNGEWESEGFDRPNMDLMPEQVELIERVAAVNKNTVVVLNTGSPITMPWLDRVAGVLQCWYPGQECGNAIADVLFGEVNPSGKLPQTFPQRLEDNPAYINYPGDNGRVYYGEGLFVGYRYYDKKQVAPLFPFGFGLSYTTFSYSPDIELSTQKLQPGETLRATIQVTNTGQREGKEVVQLYVRDVKSTLHRPEKELKAFAKVQLEPGESKFVSFELDQSALAYYDDVARQWIAEAGEFELLIGSSARDIQAHTTFSLTETSRFTEGPEAH</sequence>
<dbReference type="EMBL" id="BIFQ01000002">
    <property type="protein sequence ID" value="GCE08993.1"/>
    <property type="molecule type" value="Genomic_DNA"/>
</dbReference>
<dbReference type="RefSeq" id="WP_126601451.1">
    <property type="nucleotide sequence ID" value="NZ_BIFQ01000002.1"/>
</dbReference>
<dbReference type="InterPro" id="IPR036881">
    <property type="entry name" value="Glyco_hydro_3_C_sf"/>
</dbReference>
<dbReference type="Proteomes" id="UP000287224">
    <property type="component" value="Unassembled WGS sequence"/>
</dbReference>
<evidence type="ECO:0000313" key="4">
    <source>
        <dbReference type="EMBL" id="GCE08993.1"/>
    </source>
</evidence>
<dbReference type="InterPro" id="IPR002772">
    <property type="entry name" value="Glyco_hydro_3_C"/>
</dbReference>
<dbReference type="SUPFAM" id="SSF52279">
    <property type="entry name" value="Beta-D-glucan exohydrolase, C-terminal domain"/>
    <property type="match status" value="1"/>
</dbReference>
<dbReference type="FunFam" id="2.60.40.10:FF:000495">
    <property type="entry name" value="Periplasmic beta-glucosidase"/>
    <property type="match status" value="1"/>
</dbReference>
<dbReference type="PANTHER" id="PTHR42715">
    <property type="entry name" value="BETA-GLUCOSIDASE"/>
    <property type="match status" value="1"/>
</dbReference>
<dbReference type="SMART" id="SM00758">
    <property type="entry name" value="PA14"/>
    <property type="match status" value="1"/>
</dbReference>
<dbReference type="SMART" id="SM01217">
    <property type="entry name" value="Fn3_like"/>
    <property type="match status" value="1"/>
</dbReference>
<dbReference type="GO" id="GO:0008422">
    <property type="term" value="F:beta-glucosidase activity"/>
    <property type="evidence" value="ECO:0007669"/>
    <property type="project" value="TreeGrafter"/>
</dbReference>
<name>A0A401ZQ37_9CHLR</name>
<protein>
    <submittedName>
        <fullName evidence="4">Beta-glucosidase</fullName>
    </submittedName>
</protein>
<comment type="similarity">
    <text evidence="1">Belongs to the glycosyl hydrolase 3 family.</text>
</comment>
<dbReference type="Gene3D" id="3.40.50.1700">
    <property type="entry name" value="Glycoside hydrolase family 3 C-terminal domain"/>
    <property type="match status" value="1"/>
</dbReference>
<comment type="caution">
    <text evidence="4">The sequence shown here is derived from an EMBL/GenBank/DDBJ whole genome shotgun (WGS) entry which is preliminary data.</text>
</comment>
<organism evidence="4 5">
    <name type="scientific">Dictyobacter aurantiacus</name>
    <dbReference type="NCBI Taxonomy" id="1936993"/>
    <lineage>
        <taxon>Bacteria</taxon>
        <taxon>Bacillati</taxon>
        <taxon>Chloroflexota</taxon>
        <taxon>Ktedonobacteria</taxon>
        <taxon>Ktedonobacterales</taxon>
        <taxon>Dictyobacteraceae</taxon>
        <taxon>Dictyobacter</taxon>
    </lineage>
</organism>
<dbReference type="InterPro" id="IPR011658">
    <property type="entry name" value="PA14_dom"/>
</dbReference>
<proteinExistence type="inferred from homology"/>
<dbReference type="SUPFAM" id="SSF51445">
    <property type="entry name" value="(Trans)glycosidases"/>
    <property type="match status" value="1"/>
</dbReference>
<dbReference type="Pfam" id="PF00933">
    <property type="entry name" value="Glyco_hydro_3"/>
    <property type="match status" value="1"/>
</dbReference>
<dbReference type="Gene3D" id="2.60.120.260">
    <property type="entry name" value="Galactose-binding domain-like"/>
    <property type="match status" value="1"/>
</dbReference>
<keyword evidence="2" id="KW-0378">Hydrolase</keyword>
<keyword evidence="5" id="KW-1185">Reference proteome</keyword>
<feature type="domain" description="PA14" evidence="3">
    <location>
        <begin position="411"/>
        <end position="560"/>
    </location>
</feature>
<dbReference type="Pfam" id="PF14310">
    <property type="entry name" value="Fn3-like"/>
    <property type="match status" value="1"/>
</dbReference>
<accession>A0A401ZQ37</accession>
<evidence type="ECO:0000313" key="5">
    <source>
        <dbReference type="Proteomes" id="UP000287224"/>
    </source>
</evidence>
<dbReference type="GO" id="GO:0009251">
    <property type="term" value="P:glucan catabolic process"/>
    <property type="evidence" value="ECO:0007669"/>
    <property type="project" value="TreeGrafter"/>
</dbReference>
<dbReference type="OrthoDB" id="9805821at2"/>
<evidence type="ECO:0000256" key="1">
    <source>
        <dbReference type="ARBA" id="ARBA00005336"/>
    </source>
</evidence>
<dbReference type="InterPro" id="IPR026891">
    <property type="entry name" value="Fn3-like"/>
</dbReference>
<dbReference type="Pfam" id="PF07691">
    <property type="entry name" value="PA14"/>
    <property type="match status" value="1"/>
</dbReference>
<dbReference type="PROSITE" id="PS51820">
    <property type="entry name" value="PA14"/>
    <property type="match status" value="1"/>
</dbReference>
<reference evidence="5" key="1">
    <citation type="submission" date="2018-12" db="EMBL/GenBank/DDBJ databases">
        <title>Tengunoibacter tsumagoiensis gen. nov., sp. nov., Dictyobacter kobayashii sp. nov., D. alpinus sp. nov., and D. joshuensis sp. nov. and description of Dictyobacteraceae fam. nov. within the order Ktedonobacterales isolated from Tengu-no-mugimeshi.</title>
        <authorList>
            <person name="Wang C.M."/>
            <person name="Zheng Y."/>
            <person name="Sakai Y."/>
            <person name="Toyoda A."/>
            <person name="Minakuchi Y."/>
            <person name="Abe K."/>
            <person name="Yokota A."/>
            <person name="Yabe S."/>
        </authorList>
    </citation>
    <scope>NUCLEOTIDE SEQUENCE [LARGE SCALE GENOMIC DNA]</scope>
    <source>
        <strain evidence="5">S-27</strain>
    </source>
</reference>
<dbReference type="PANTHER" id="PTHR42715:SF3">
    <property type="entry name" value="BETA-GLUCOSIDASE B-RELATED"/>
    <property type="match status" value="1"/>
</dbReference>
<dbReference type="InterPro" id="IPR013783">
    <property type="entry name" value="Ig-like_fold"/>
</dbReference>
<evidence type="ECO:0000256" key="2">
    <source>
        <dbReference type="ARBA" id="ARBA00022801"/>
    </source>
</evidence>
<dbReference type="InterPro" id="IPR017853">
    <property type="entry name" value="GH"/>
</dbReference>
<dbReference type="Gene3D" id="3.20.20.300">
    <property type="entry name" value="Glycoside hydrolase, family 3, N-terminal domain"/>
    <property type="match status" value="1"/>
</dbReference>
<dbReference type="InterPro" id="IPR036962">
    <property type="entry name" value="Glyco_hydro_3_N_sf"/>
</dbReference>
<dbReference type="InterPro" id="IPR001764">
    <property type="entry name" value="Glyco_hydro_3_N"/>
</dbReference>
<evidence type="ECO:0000259" key="3">
    <source>
        <dbReference type="PROSITE" id="PS51820"/>
    </source>
</evidence>
<dbReference type="Pfam" id="PF01915">
    <property type="entry name" value="Glyco_hydro_3_C"/>
    <property type="match status" value="1"/>
</dbReference>
<dbReference type="AlphaFoldDB" id="A0A401ZQ37"/>
<dbReference type="PRINTS" id="PR00133">
    <property type="entry name" value="GLHYDRLASE3"/>
</dbReference>
<dbReference type="InterPro" id="IPR037524">
    <property type="entry name" value="PA14/GLEYA"/>
</dbReference>
<dbReference type="InterPro" id="IPR050288">
    <property type="entry name" value="Cellulose_deg_GH3"/>
</dbReference>